<dbReference type="Pfam" id="PF02781">
    <property type="entry name" value="G6PD_C"/>
    <property type="match status" value="1"/>
</dbReference>
<dbReference type="UniPathway" id="UPA00115">
    <property type="reaction ID" value="UER00408"/>
</dbReference>
<evidence type="ECO:0000256" key="7">
    <source>
        <dbReference type="HAMAP-Rule" id="MF_00966"/>
    </source>
</evidence>
<feature type="domain" description="Glucose-6-phosphate dehydrogenase C-terminal" evidence="10">
    <location>
        <begin position="194"/>
        <end position="474"/>
    </location>
</feature>
<evidence type="ECO:0000259" key="9">
    <source>
        <dbReference type="Pfam" id="PF00479"/>
    </source>
</evidence>
<dbReference type="NCBIfam" id="TIGR00871">
    <property type="entry name" value="zwf"/>
    <property type="match status" value="1"/>
</dbReference>
<comment type="caution">
    <text evidence="7">Lacks conserved residue(s) required for the propagation of feature annotation.</text>
</comment>
<dbReference type="Gene3D" id="3.40.50.720">
    <property type="entry name" value="NAD(P)-binding Rossmann-like Domain"/>
    <property type="match status" value="1"/>
</dbReference>
<dbReference type="GO" id="GO:0050661">
    <property type="term" value="F:NADP binding"/>
    <property type="evidence" value="ECO:0007669"/>
    <property type="project" value="UniProtKB-UniRule"/>
</dbReference>
<comment type="catalytic activity">
    <reaction evidence="7">
        <text>D-glucose 6-phosphate + NADP(+) = 6-phospho-D-glucono-1,5-lactone + NADPH + H(+)</text>
        <dbReference type="Rhea" id="RHEA:15841"/>
        <dbReference type="ChEBI" id="CHEBI:15378"/>
        <dbReference type="ChEBI" id="CHEBI:57783"/>
        <dbReference type="ChEBI" id="CHEBI:57955"/>
        <dbReference type="ChEBI" id="CHEBI:58349"/>
        <dbReference type="ChEBI" id="CHEBI:61548"/>
        <dbReference type="EC" id="1.1.1.49"/>
    </reaction>
</comment>
<comment type="similarity">
    <text evidence="2 7">Belongs to the glucose-6-phosphate dehydrogenase family.</text>
</comment>
<reference evidence="11 12" key="1">
    <citation type="submission" date="2016-11" db="EMBL/GenBank/DDBJ databases">
        <title>Study of marine rhodopsin-containing bacteria.</title>
        <authorList>
            <person name="Yoshizawa S."/>
            <person name="Kumagai Y."/>
            <person name="Kogure K."/>
        </authorList>
    </citation>
    <scope>NUCLEOTIDE SEQUENCE [LARGE SCALE GENOMIC DNA]</scope>
    <source>
        <strain evidence="11 12">SAORIC-28</strain>
    </source>
</reference>
<dbReference type="InterPro" id="IPR001282">
    <property type="entry name" value="G6P_DH"/>
</dbReference>
<proteinExistence type="inferred from homology"/>
<feature type="active site" description="Proton acceptor" evidence="7">
    <location>
        <position position="245"/>
    </location>
</feature>
<feature type="binding site" evidence="7">
    <location>
        <position position="240"/>
    </location>
    <ligand>
        <name>substrate</name>
    </ligand>
</feature>
<dbReference type="InterPro" id="IPR036291">
    <property type="entry name" value="NAD(P)-bd_dom_sf"/>
</dbReference>
<keyword evidence="5 7" id="KW-0560">Oxidoreductase</keyword>
<evidence type="ECO:0000259" key="10">
    <source>
        <dbReference type="Pfam" id="PF02781"/>
    </source>
</evidence>
<name>A0A271J0P7_9BACT</name>
<feature type="region of interest" description="Disordered" evidence="8">
    <location>
        <begin position="465"/>
        <end position="488"/>
    </location>
</feature>
<dbReference type="GO" id="GO:0006006">
    <property type="term" value="P:glucose metabolic process"/>
    <property type="evidence" value="ECO:0007669"/>
    <property type="project" value="UniProtKB-KW"/>
</dbReference>
<feature type="binding site" evidence="7">
    <location>
        <position position="183"/>
    </location>
    <ligand>
        <name>substrate</name>
    </ligand>
</feature>
<comment type="function">
    <text evidence="7">Catalyzes the oxidation of glucose 6-phosphate to 6-phosphogluconolactone.</text>
</comment>
<protein>
    <recommendedName>
        <fullName evidence="7">Glucose-6-phosphate 1-dehydrogenase</fullName>
        <shortName evidence="7">G6PD</shortName>
        <ecNumber evidence="7">1.1.1.49</ecNumber>
    </recommendedName>
</protein>
<organism evidence="11 12">
    <name type="scientific">Rubrivirga marina</name>
    <dbReference type="NCBI Taxonomy" id="1196024"/>
    <lineage>
        <taxon>Bacteria</taxon>
        <taxon>Pseudomonadati</taxon>
        <taxon>Rhodothermota</taxon>
        <taxon>Rhodothermia</taxon>
        <taxon>Rhodothermales</taxon>
        <taxon>Rubricoccaceae</taxon>
        <taxon>Rubrivirga</taxon>
    </lineage>
</organism>
<comment type="caution">
    <text evidence="11">The sequence shown here is derived from an EMBL/GenBank/DDBJ whole genome shotgun (WGS) entry which is preliminary data.</text>
</comment>
<dbReference type="EMBL" id="MQWD01000001">
    <property type="protein sequence ID" value="PAP77033.1"/>
    <property type="molecule type" value="Genomic_DNA"/>
</dbReference>
<feature type="binding site" evidence="7">
    <location>
        <position position="153"/>
    </location>
    <ligand>
        <name>NADP(+)</name>
        <dbReference type="ChEBI" id="CHEBI:58349"/>
    </ligand>
</feature>
<dbReference type="InterPro" id="IPR019796">
    <property type="entry name" value="G6P_DH_AS"/>
</dbReference>
<dbReference type="PROSITE" id="PS00069">
    <property type="entry name" value="G6P_DEHYDROGENASE"/>
    <property type="match status" value="1"/>
</dbReference>
<dbReference type="HAMAP" id="MF_00966">
    <property type="entry name" value="G6PD"/>
    <property type="match status" value="1"/>
</dbReference>
<keyword evidence="3 7" id="KW-0313">Glucose metabolism</keyword>
<dbReference type="PANTHER" id="PTHR23429">
    <property type="entry name" value="GLUCOSE-6-PHOSPHATE 1-DEHYDROGENASE G6PD"/>
    <property type="match status" value="1"/>
</dbReference>
<dbReference type="Pfam" id="PF00479">
    <property type="entry name" value="G6PD_N"/>
    <property type="match status" value="1"/>
</dbReference>
<feature type="binding site" evidence="7">
    <location>
        <position position="221"/>
    </location>
    <ligand>
        <name>substrate</name>
    </ligand>
</feature>
<dbReference type="SUPFAM" id="SSF51735">
    <property type="entry name" value="NAD(P)-binding Rossmann-fold domains"/>
    <property type="match status" value="1"/>
</dbReference>
<feature type="binding site" evidence="7">
    <location>
        <position position="43"/>
    </location>
    <ligand>
        <name>NADP(+)</name>
        <dbReference type="ChEBI" id="CHEBI:58349"/>
    </ligand>
</feature>
<evidence type="ECO:0000256" key="2">
    <source>
        <dbReference type="ARBA" id="ARBA00009975"/>
    </source>
</evidence>
<dbReference type="Proteomes" id="UP000216339">
    <property type="component" value="Unassembled WGS sequence"/>
</dbReference>
<accession>A0A271J0P7</accession>
<comment type="pathway">
    <text evidence="1 7">Carbohydrate degradation; pentose phosphate pathway; D-ribulose 5-phosphate from D-glucose 6-phosphate (oxidative stage): step 1/3.</text>
</comment>
<dbReference type="SUPFAM" id="SSF55347">
    <property type="entry name" value="Glyceraldehyde-3-phosphate dehydrogenase-like, C-terminal domain"/>
    <property type="match status" value="1"/>
</dbReference>
<dbReference type="PIRSF" id="PIRSF000110">
    <property type="entry name" value="G6PD"/>
    <property type="match status" value="1"/>
</dbReference>
<dbReference type="InterPro" id="IPR022675">
    <property type="entry name" value="G6P_DH_C"/>
</dbReference>
<dbReference type="PANTHER" id="PTHR23429:SF0">
    <property type="entry name" value="GLUCOSE-6-PHOSPHATE 1-DEHYDROGENASE"/>
    <property type="match status" value="1"/>
</dbReference>
<evidence type="ECO:0000256" key="4">
    <source>
        <dbReference type="ARBA" id="ARBA00022857"/>
    </source>
</evidence>
<dbReference type="EC" id="1.1.1.49" evidence="7"/>
<dbReference type="GO" id="GO:0004345">
    <property type="term" value="F:glucose-6-phosphate dehydrogenase activity"/>
    <property type="evidence" value="ECO:0007669"/>
    <property type="project" value="UniProtKB-UniRule"/>
</dbReference>
<keyword evidence="12" id="KW-1185">Reference proteome</keyword>
<dbReference type="InterPro" id="IPR022674">
    <property type="entry name" value="G6P_DH_NAD-bd"/>
</dbReference>
<dbReference type="RefSeq" id="WP_095510700.1">
    <property type="nucleotide sequence ID" value="NZ_MQWD01000001.1"/>
</dbReference>
<feature type="binding site" evidence="7">
    <location>
        <position position="338"/>
    </location>
    <ligand>
        <name>substrate</name>
    </ligand>
</feature>
<dbReference type="GO" id="GO:0009051">
    <property type="term" value="P:pentose-phosphate shunt, oxidative branch"/>
    <property type="evidence" value="ECO:0007669"/>
    <property type="project" value="TreeGrafter"/>
</dbReference>
<gene>
    <name evidence="7" type="primary">zwf</name>
    <name evidence="11" type="ORF">BSZ37_11630</name>
</gene>
<keyword evidence="6 7" id="KW-0119">Carbohydrate metabolism</keyword>
<dbReference type="GO" id="GO:0005829">
    <property type="term" value="C:cytosol"/>
    <property type="evidence" value="ECO:0007669"/>
    <property type="project" value="TreeGrafter"/>
</dbReference>
<evidence type="ECO:0000256" key="8">
    <source>
        <dbReference type="SAM" id="MobiDB-lite"/>
    </source>
</evidence>
<evidence type="ECO:0000313" key="11">
    <source>
        <dbReference type="EMBL" id="PAP77033.1"/>
    </source>
</evidence>
<evidence type="ECO:0000256" key="1">
    <source>
        <dbReference type="ARBA" id="ARBA00004937"/>
    </source>
</evidence>
<dbReference type="AlphaFoldDB" id="A0A271J0P7"/>
<feature type="binding site" evidence="7">
    <location>
        <position position="187"/>
    </location>
    <ligand>
        <name>substrate</name>
    </ligand>
</feature>
<dbReference type="PRINTS" id="PR00079">
    <property type="entry name" value="G6PDHDRGNASE"/>
</dbReference>
<dbReference type="Gene3D" id="3.30.360.10">
    <property type="entry name" value="Dihydrodipicolinate Reductase, domain 2"/>
    <property type="match status" value="1"/>
</dbReference>
<keyword evidence="4 7" id="KW-0521">NADP</keyword>
<evidence type="ECO:0000256" key="5">
    <source>
        <dbReference type="ARBA" id="ARBA00023002"/>
    </source>
</evidence>
<evidence type="ECO:0000256" key="6">
    <source>
        <dbReference type="ARBA" id="ARBA00023277"/>
    </source>
</evidence>
<feature type="domain" description="Glucose-6-phosphate dehydrogenase NAD-binding" evidence="9">
    <location>
        <begin position="7"/>
        <end position="192"/>
    </location>
</feature>
<dbReference type="OrthoDB" id="9802739at2"/>
<evidence type="ECO:0000313" key="12">
    <source>
        <dbReference type="Proteomes" id="UP000216339"/>
    </source>
</evidence>
<sequence length="488" mass="54329">MDPHVFVLFGATGDLAALKLFPALYRVSQRDGAPPPAVIGVGRSDWDDTTLQDAAVDALTEADVDEGEAREWAESALRYARVEAYDQLGPVFETAEALEAERGLDGNRVYYLALPPSTFPGTITALGEYEEDRGTVGEHVPDDAPWVRLVIEKPFGHDLASAQELNRIVHEHFPENAVYRIDHFLGKETVQNLLVFRFANAFFESAWSRRDVERVEITVAETNDAAGRAGYFDGVGTMRDMIQNHLTQLFSLTAMEPPARLDAEGIRREKIKVLRSTRTARSNETVLGQYGPGAGHDEGYRDHEGVPEDSRTDTFAAVRLHLDNWRWQGVPFVLRTGKRMAERLTEIAVVFRRPPITLFQASGGCDPERNVLRLRLQPNEGFTLSFDVKTPGDGFGVSTRELSFRYEDTFGPFPDAYETLLRDVAEGDPTLFVHAEEAEEAWRIYHAVLDNTDIEVHPYESGGWGPDAAGRLVEAPPPEESGEPVADC</sequence>
<evidence type="ECO:0000256" key="3">
    <source>
        <dbReference type="ARBA" id="ARBA00022526"/>
    </source>
</evidence>